<dbReference type="InterPro" id="IPR020843">
    <property type="entry name" value="ER"/>
</dbReference>
<dbReference type="Proteomes" id="UP000298493">
    <property type="component" value="Unassembled WGS sequence"/>
</dbReference>
<dbReference type="AlphaFoldDB" id="A0A4Z1NH68"/>
<dbReference type="OrthoDB" id="201656at2759"/>
<dbReference type="Gene3D" id="3.40.50.720">
    <property type="entry name" value="NAD(P)-binding Rossmann-like Domain"/>
    <property type="match status" value="1"/>
</dbReference>
<dbReference type="InterPro" id="IPR013154">
    <property type="entry name" value="ADH-like_N"/>
</dbReference>
<dbReference type="PANTHER" id="PTHR44013">
    <property type="entry name" value="ZINC-TYPE ALCOHOL DEHYDROGENASE-LIKE PROTEIN C16A3.02C"/>
    <property type="match status" value="1"/>
</dbReference>
<accession>A0A4Z1NH68</accession>
<dbReference type="InterPro" id="IPR011032">
    <property type="entry name" value="GroES-like_sf"/>
</dbReference>
<dbReference type="Pfam" id="PF08240">
    <property type="entry name" value="ADH_N"/>
    <property type="match status" value="1"/>
</dbReference>
<dbReference type="SUPFAM" id="SSF50129">
    <property type="entry name" value="GroES-like"/>
    <property type="match status" value="1"/>
</dbReference>
<dbReference type="InterPro" id="IPR052733">
    <property type="entry name" value="Chloroplast_QOR"/>
</dbReference>
<proteinExistence type="predicted"/>
<name>A0A4Z1NH68_9PEZI</name>
<protein>
    <submittedName>
        <fullName evidence="2">Putative zinc alcohol dehydrogenase</fullName>
    </submittedName>
</protein>
<sequence length="339" mass="35822">MAAPTTMKAWTYTSASGGLEKNLTLQTSTPAPAPKPGFVLVEVISAAVNPVDYKIPELPFGIGQFIISTPSSPGLDFCGRVVTATDDFKEGQKVFGRLEPTQFGSLGQFVLAPQTGCVALPEGVSCDEGAAIGTAATTAYQCLLKGAGEGGMKGKSVFINGGSGGTGIWGVQIAKTLGAKVTTSCSSKNVEMLKSLGADEVIDYTDGDLVAQLKAKGRVFDFIVDNVGFPADLYFAAHLFTKPGAEFVQVGGGMSFASTKAMMAKRLTPGFLGGGKIPFTFLMCHNDPKDFAQIAEWVKEKKTKVVFDQVFEYEDVPKAYEKLKTGRAKGKIVVHVTKE</sequence>
<dbReference type="GO" id="GO:0016491">
    <property type="term" value="F:oxidoreductase activity"/>
    <property type="evidence" value="ECO:0007669"/>
    <property type="project" value="InterPro"/>
</dbReference>
<dbReference type="CDD" id="cd08267">
    <property type="entry name" value="MDR1"/>
    <property type="match status" value="1"/>
</dbReference>
<gene>
    <name evidence="2" type="ORF">E6O75_ATG10010</name>
</gene>
<evidence type="ECO:0000313" key="2">
    <source>
        <dbReference type="EMBL" id="TID13061.1"/>
    </source>
</evidence>
<evidence type="ECO:0000313" key="3">
    <source>
        <dbReference type="Proteomes" id="UP000298493"/>
    </source>
</evidence>
<dbReference type="SUPFAM" id="SSF51735">
    <property type="entry name" value="NAD(P)-binding Rossmann-fold domains"/>
    <property type="match status" value="1"/>
</dbReference>
<keyword evidence="3" id="KW-1185">Reference proteome</keyword>
<dbReference type="Pfam" id="PF13602">
    <property type="entry name" value="ADH_zinc_N_2"/>
    <property type="match status" value="1"/>
</dbReference>
<organism evidence="2 3">
    <name type="scientific">Venturia nashicola</name>
    <dbReference type="NCBI Taxonomy" id="86259"/>
    <lineage>
        <taxon>Eukaryota</taxon>
        <taxon>Fungi</taxon>
        <taxon>Dikarya</taxon>
        <taxon>Ascomycota</taxon>
        <taxon>Pezizomycotina</taxon>
        <taxon>Dothideomycetes</taxon>
        <taxon>Pleosporomycetidae</taxon>
        <taxon>Venturiales</taxon>
        <taxon>Venturiaceae</taxon>
        <taxon>Venturia</taxon>
    </lineage>
</organism>
<dbReference type="SMART" id="SM00829">
    <property type="entry name" value="PKS_ER"/>
    <property type="match status" value="1"/>
</dbReference>
<dbReference type="STRING" id="86259.A0A4Z1NH68"/>
<comment type="caution">
    <text evidence="2">The sequence shown here is derived from an EMBL/GenBank/DDBJ whole genome shotgun (WGS) entry which is preliminary data.</text>
</comment>
<dbReference type="Gene3D" id="3.90.180.10">
    <property type="entry name" value="Medium-chain alcohol dehydrogenases, catalytic domain"/>
    <property type="match status" value="1"/>
</dbReference>
<dbReference type="PANTHER" id="PTHR44013:SF1">
    <property type="entry name" value="ZINC-TYPE ALCOHOL DEHYDROGENASE-LIKE PROTEIN C16A3.02C"/>
    <property type="match status" value="1"/>
</dbReference>
<dbReference type="InterPro" id="IPR036291">
    <property type="entry name" value="NAD(P)-bd_dom_sf"/>
</dbReference>
<reference evidence="2 3" key="1">
    <citation type="submission" date="2019-04" db="EMBL/GenBank/DDBJ databases">
        <title>High contiguity whole genome sequence and gene annotation resource for two Venturia nashicola isolates.</title>
        <authorList>
            <person name="Prokchorchik M."/>
            <person name="Won K."/>
            <person name="Lee Y."/>
            <person name="Choi E.D."/>
            <person name="Segonzac C."/>
            <person name="Sohn K.H."/>
        </authorList>
    </citation>
    <scope>NUCLEOTIDE SEQUENCE [LARGE SCALE GENOMIC DNA]</scope>
    <source>
        <strain evidence="2 3">PRI2</strain>
    </source>
</reference>
<evidence type="ECO:0000259" key="1">
    <source>
        <dbReference type="SMART" id="SM00829"/>
    </source>
</evidence>
<dbReference type="EMBL" id="SNSC02000029">
    <property type="protein sequence ID" value="TID13061.1"/>
    <property type="molecule type" value="Genomic_DNA"/>
</dbReference>
<feature type="domain" description="Enoyl reductase (ER)" evidence="1">
    <location>
        <begin position="18"/>
        <end position="334"/>
    </location>
</feature>